<evidence type="ECO:0000256" key="3">
    <source>
        <dbReference type="ARBA" id="ARBA00023221"/>
    </source>
</evidence>
<dbReference type="Proteomes" id="UP000694287">
    <property type="component" value="Unassembled WGS sequence"/>
</dbReference>
<dbReference type="InterPro" id="IPR045605">
    <property type="entry name" value="KshA-like_C"/>
</dbReference>
<proteinExistence type="predicted"/>
<keyword evidence="2" id="KW-0560">Oxidoreductase</keyword>
<keyword evidence="3" id="KW-0443">Lipid metabolism</keyword>
<dbReference type="CDD" id="cd03469">
    <property type="entry name" value="Rieske_RO_Alpha_N"/>
    <property type="match status" value="1"/>
</dbReference>
<evidence type="ECO:0000313" key="8">
    <source>
        <dbReference type="Proteomes" id="UP000694287"/>
    </source>
</evidence>
<keyword evidence="3" id="KW-0753">Steroid metabolism</keyword>
<evidence type="ECO:0000256" key="4">
    <source>
        <dbReference type="ARBA" id="ARBA00030944"/>
    </source>
</evidence>
<evidence type="ECO:0000313" key="7">
    <source>
        <dbReference type="EMBL" id="MBW0134752.1"/>
    </source>
</evidence>
<dbReference type="InterPro" id="IPR050584">
    <property type="entry name" value="Cholesterol_7-desaturase"/>
</dbReference>
<dbReference type="Pfam" id="PF00355">
    <property type="entry name" value="Rieske"/>
    <property type="match status" value="1"/>
</dbReference>
<reference evidence="7 8" key="1">
    <citation type="submission" date="2020-11" db="EMBL/GenBank/DDBJ databases">
        <title>Pseudonocardia abyssalis sp. nov. and Pseudonocardia oceani sp. nov., description and phylogenomic analysis of two novel actinomycetes isolated from the deep Southern Ocean.</title>
        <authorList>
            <person name="Parra J."/>
        </authorList>
    </citation>
    <scope>NUCLEOTIDE SEQUENCE [LARGE SCALE GENOMIC DNA]</scope>
    <source>
        <strain evidence="7 8">KRD-168</strain>
    </source>
</reference>
<dbReference type="InterPro" id="IPR017941">
    <property type="entry name" value="Rieske_2Fe-2S"/>
</dbReference>
<sequence>MTHPALPAFPHGWFAVALAHEVAAGAVVARRLCGHDIVVWRTAGGQVRVNDAYCMHLGAHLGVGGWVNGQSIVCPFHGWEYDGSGRCVRIPYEKRPMRVTVAPWHVREQDEAVLVWFHPEGLPPTSEVPALEWTGFAHRSREWTVRSHPQEICENTADGAHFRYIHKFPNVMDVAAREDGDSIWFDLRIRDGEVGERAAGEPVPFEITGRADSNVTAVHGPGMAFNETRAKGRILRNRLYATPTDEGVVRLIGVHSVAFEDGRDPEEHIERTMGWAAFDAWEDDIPIWENKIYRPKPFATHPSEEALVQFRRWYQRWYADAAPDRAGAR</sequence>
<dbReference type="PANTHER" id="PTHR21266">
    <property type="entry name" value="IRON-SULFUR DOMAIN CONTAINING PROTEIN"/>
    <property type="match status" value="1"/>
</dbReference>
<keyword evidence="8" id="KW-1185">Reference proteome</keyword>
<keyword evidence="1" id="KW-0442">Lipid degradation</keyword>
<protein>
    <recommendedName>
        <fullName evidence="4">Rieske-type oxygenase</fullName>
    </recommendedName>
</protein>
<organism evidence="7 8">
    <name type="scientific">Pseudonocardia abyssalis</name>
    <dbReference type="NCBI Taxonomy" id="2792008"/>
    <lineage>
        <taxon>Bacteria</taxon>
        <taxon>Bacillati</taxon>
        <taxon>Actinomycetota</taxon>
        <taxon>Actinomycetes</taxon>
        <taxon>Pseudonocardiales</taxon>
        <taxon>Pseudonocardiaceae</taxon>
        <taxon>Pseudonocardia</taxon>
    </lineage>
</organism>
<dbReference type="EMBL" id="JADQDK010000001">
    <property type="protein sequence ID" value="MBW0134752.1"/>
    <property type="molecule type" value="Genomic_DNA"/>
</dbReference>
<dbReference type="Pfam" id="PF19298">
    <property type="entry name" value="KshA_C"/>
    <property type="match status" value="1"/>
</dbReference>
<gene>
    <name evidence="7" type="ORF">I4I81_10840</name>
</gene>
<evidence type="ECO:0000256" key="1">
    <source>
        <dbReference type="ARBA" id="ARBA00022963"/>
    </source>
</evidence>
<evidence type="ECO:0000259" key="6">
    <source>
        <dbReference type="PROSITE" id="PS51296"/>
    </source>
</evidence>
<accession>A0ABS6UR63</accession>
<feature type="domain" description="Rieske" evidence="6">
    <location>
        <begin position="13"/>
        <end position="115"/>
    </location>
</feature>
<evidence type="ECO:0000256" key="2">
    <source>
        <dbReference type="ARBA" id="ARBA00023002"/>
    </source>
</evidence>
<dbReference type="PANTHER" id="PTHR21266:SF60">
    <property type="entry name" value="3-KETOSTEROID-9-ALPHA-MONOOXYGENASE, OXYGENASE COMPONENT"/>
    <property type="match status" value="1"/>
</dbReference>
<name>A0ABS6UR63_9PSEU</name>
<comment type="caution">
    <text evidence="7">The sequence shown here is derived from an EMBL/GenBank/DDBJ whole genome shotgun (WGS) entry which is preliminary data.</text>
</comment>
<comment type="subunit">
    <text evidence="5">Homotrimer. The two-component system 3-ketosteroid-9-alpha-monooxygenase is composed of an oxygenase component KshA and a reductase component KshB.</text>
</comment>
<dbReference type="PROSITE" id="PS51296">
    <property type="entry name" value="RIESKE"/>
    <property type="match status" value="1"/>
</dbReference>
<evidence type="ECO:0000256" key="5">
    <source>
        <dbReference type="ARBA" id="ARBA00046982"/>
    </source>
</evidence>
<dbReference type="RefSeq" id="WP_218616015.1">
    <property type="nucleotide sequence ID" value="NZ_JADQDK010000001.1"/>
</dbReference>